<organism evidence="1 2">
    <name type="scientific">Tritrichomonas musculus</name>
    <dbReference type="NCBI Taxonomy" id="1915356"/>
    <lineage>
        <taxon>Eukaryota</taxon>
        <taxon>Metamonada</taxon>
        <taxon>Parabasalia</taxon>
        <taxon>Tritrichomonadida</taxon>
        <taxon>Tritrichomonadidae</taxon>
        <taxon>Tritrichomonas</taxon>
    </lineage>
</organism>
<dbReference type="EMBL" id="JAPFFF010000027">
    <property type="protein sequence ID" value="KAK8847803.1"/>
    <property type="molecule type" value="Genomic_DNA"/>
</dbReference>
<name>A0ABR2HIT7_9EUKA</name>
<protein>
    <submittedName>
        <fullName evidence="1">Uncharacterized protein</fullName>
    </submittedName>
</protein>
<evidence type="ECO:0000313" key="2">
    <source>
        <dbReference type="Proteomes" id="UP001470230"/>
    </source>
</evidence>
<accession>A0ABR2HIT7</accession>
<dbReference type="Proteomes" id="UP001470230">
    <property type="component" value="Unassembled WGS sequence"/>
</dbReference>
<keyword evidence="2" id="KW-1185">Reference proteome</keyword>
<gene>
    <name evidence="1" type="ORF">M9Y10_018835</name>
</gene>
<comment type="caution">
    <text evidence="1">The sequence shown here is derived from an EMBL/GenBank/DDBJ whole genome shotgun (WGS) entry which is preliminary data.</text>
</comment>
<reference evidence="1 2" key="1">
    <citation type="submission" date="2024-04" db="EMBL/GenBank/DDBJ databases">
        <title>Tritrichomonas musculus Genome.</title>
        <authorList>
            <person name="Alves-Ferreira E."/>
            <person name="Grigg M."/>
            <person name="Lorenzi H."/>
            <person name="Galac M."/>
        </authorList>
    </citation>
    <scope>NUCLEOTIDE SEQUENCE [LARGE SCALE GENOMIC DNA]</scope>
    <source>
        <strain evidence="1 2">EAF2021</strain>
    </source>
</reference>
<proteinExistence type="predicted"/>
<evidence type="ECO:0000313" key="1">
    <source>
        <dbReference type="EMBL" id="KAK8847803.1"/>
    </source>
</evidence>
<sequence length="306" mass="35549">MQKRNPAPHGICQAEKFIQRWGDISWGVEGSQNKLNQKNFTSNTKNFFIDIPNSQCYITGEKMICQMDIDWSLFTQLLPSQINHKDMFDCFHGILYYAFYYSNSMLNANELSFHFSGAKKRQSYNQILNDPIKGRNDQWNILNLFAYENINSQFTVDCVRDAFFGFTFKRIKIQPIAYSIRSGVLTNCDSHLVSFVFEGYDEQAQKWDILDERININDLIPTGSFALFYTRTTSKSYSSFQIRQTEPGSNGFWGFKIAAVDVHGNVSYREDVASVSYLEDIAPKYEFSNEFDIESMMKMNEMLLEC</sequence>